<dbReference type="Gene3D" id="3.40.50.300">
    <property type="entry name" value="P-loop containing nucleotide triphosphate hydrolases"/>
    <property type="match status" value="1"/>
</dbReference>
<dbReference type="PANTHER" id="PTHR11017:SF570">
    <property type="entry name" value="DISEASE RESISTANCE PROTEIN (TIR-NBS CLASS)-RELATED"/>
    <property type="match status" value="1"/>
</dbReference>
<evidence type="ECO:0000256" key="1">
    <source>
        <dbReference type="ARBA" id="ARBA00022614"/>
    </source>
</evidence>
<dbReference type="InterPro" id="IPR058192">
    <property type="entry name" value="WHD_ROQ1-like"/>
</dbReference>
<feature type="domain" description="TIR" evidence="5">
    <location>
        <begin position="7"/>
        <end position="173"/>
    </location>
</feature>
<dbReference type="Gene3D" id="3.80.10.10">
    <property type="entry name" value="Ribonuclease Inhibitor"/>
    <property type="match status" value="1"/>
</dbReference>
<dbReference type="InterPro" id="IPR035897">
    <property type="entry name" value="Toll_tir_struct_dom_sf"/>
</dbReference>
<dbReference type="PRINTS" id="PR00364">
    <property type="entry name" value="DISEASERSIST"/>
</dbReference>
<name>A0ABM3HBB6_9MYRT</name>
<dbReference type="InterPro" id="IPR000157">
    <property type="entry name" value="TIR_dom"/>
</dbReference>
<dbReference type="SUPFAM" id="SSF52058">
    <property type="entry name" value="L domain-like"/>
    <property type="match status" value="1"/>
</dbReference>
<sequence>MATSSGYDHEVFLSFRGPDARSGIADVLYTNMIGKGIRVYKDDKNLGKGQEFVQELLEAINQSKISIPIFSKNYASSIWCLKEVAQMVECKKSKGQKIMPIFYDVDPKEVRYQTGGYEEAFRSHEKKTRYDKKTISEWKAALKEVSFVHGWDLHSKGENRREGEFAKELTEEVFKELKKDYLAVSDYLVSVDNQVDAIMEMIGAETSETRIIGIHGMGGIGKTTIAKIIYNKLSDNFKNCCFLRDIRETSKSKGIQRLQEQLISDILKEKCVVIKDSDEGIRTIKERLSNKMVLLLLDDAEEGNHISTLIGKRDWFGKGTKIIITTRNKGILDVPEVDKSYELSLMNPTRSLELFSKHAFGRDTPWDDYIDRSKKAVEIAGGLPLALEVIGSRLGRVGKDKDMWDAELVKLERVPRDDVRSKLKISYDALDSWQKLIFLDIACLFIGYDKDILVHFWDESDFFPIVDMKVLQNMSLIKINEYNKVWMHDQLRDLGRAMVREERGTQKEKQSRVWDPEEGLDLLTRHKGCKEVQALRLKLDHEWGRRFTYEGFESLSKLKFLEVDGWEGSFRAEDKLLWHGNPSNGLEKSVLVPQLRWLSWPDIPPTFNIANFSMENVVILNLSKSTIRHDWKGWSHMRTMKRLKVLDLSNCNRLESLPDDPGRGLTRLEYLSPAQCHSLTRLPISIGELTSLIELDISLTGIEELPRSIGELRNLKVVKMGCTNISKIPDAFWNIGKLEQVEASGRFGRLHGNIGPGIYENKSLSILKLERADISKLPRLPENSPDLVMVGNLMGLGKIGYHGGLWT</sequence>
<gene>
    <name evidence="7" type="primary">LOC115733514</name>
</gene>
<keyword evidence="6" id="KW-1185">Reference proteome</keyword>
<dbReference type="Pfam" id="PF01582">
    <property type="entry name" value="TIR"/>
    <property type="match status" value="1"/>
</dbReference>
<organism evidence="6 7">
    <name type="scientific">Rhodamnia argentea</name>
    <dbReference type="NCBI Taxonomy" id="178133"/>
    <lineage>
        <taxon>Eukaryota</taxon>
        <taxon>Viridiplantae</taxon>
        <taxon>Streptophyta</taxon>
        <taxon>Embryophyta</taxon>
        <taxon>Tracheophyta</taxon>
        <taxon>Spermatophyta</taxon>
        <taxon>Magnoliopsida</taxon>
        <taxon>eudicotyledons</taxon>
        <taxon>Gunneridae</taxon>
        <taxon>Pentapetalae</taxon>
        <taxon>rosids</taxon>
        <taxon>malvids</taxon>
        <taxon>Myrtales</taxon>
        <taxon>Myrtaceae</taxon>
        <taxon>Myrtoideae</taxon>
        <taxon>Myrteae</taxon>
        <taxon>Australasian group</taxon>
        <taxon>Rhodamnia</taxon>
    </lineage>
</organism>
<dbReference type="PROSITE" id="PS50104">
    <property type="entry name" value="TIR"/>
    <property type="match status" value="1"/>
</dbReference>
<dbReference type="SMART" id="SM00255">
    <property type="entry name" value="TIR"/>
    <property type="match status" value="1"/>
</dbReference>
<keyword evidence="2" id="KW-0677">Repeat</keyword>
<dbReference type="PROSITE" id="PS51450">
    <property type="entry name" value="LRR"/>
    <property type="match status" value="1"/>
</dbReference>
<dbReference type="InterPro" id="IPR001611">
    <property type="entry name" value="Leu-rich_rpt"/>
</dbReference>
<keyword evidence="1" id="KW-0433">Leucine-rich repeat</keyword>
<protein>
    <submittedName>
        <fullName evidence="7">Disease resistance protein L6-like</fullName>
    </submittedName>
</protein>
<dbReference type="SMART" id="SM00382">
    <property type="entry name" value="AAA"/>
    <property type="match status" value="1"/>
</dbReference>
<dbReference type="Gene3D" id="3.40.50.10140">
    <property type="entry name" value="Toll/interleukin-1 receptor homology (TIR) domain"/>
    <property type="match status" value="1"/>
</dbReference>
<dbReference type="PANTHER" id="PTHR11017">
    <property type="entry name" value="LEUCINE-RICH REPEAT-CONTAINING PROTEIN"/>
    <property type="match status" value="1"/>
</dbReference>
<dbReference type="SUPFAM" id="SSF52200">
    <property type="entry name" value="Toll/Interleukin receptor TIR domain"/>
    <property type="match status" value="1"/>
</dbReference>
<evidence type="ECO:0000256" key="3">
    <source>
        <dbReference type="ARBA" id="ARBA00022821"/>
    </source>
</evidence>
<dbReference type="InterPro" id="IPR042197">
    <property type="entry name" value="Apaf_helical"/>
</dbReference>
<dbReference type="InterPro" id="IPR055414">
    <property type="entry name" value="LRR_R13L4/SHOC2-like"/>
</dbReference>
<dbReference type="InterPro" id="IPR003593">
    <property type="entry name" value="AAA+_ATPase"/>
</dbReference>
<dbReference type="Pfam" id="PF00931">
    <property type="entry name" value="NB-ARC"/>
    <property type="match status" value="1"/>
</dbReference>
<dbReference type="InterPro" id="IPR027417">
    <property type="entry name" value="P-loop_NTPase"/>
</dbReference>
<dbReference type="InterPro" id="IPR032675">
    <property type="entry name" value="LRR_dom_sf"/>
</dbReference>
<evidence type="ECO:0000313" key="6">
    <source>
        <dbReference type="Proteomes" id="UP000827889"/>
    </source>
</evidence>
<reference evidence="6" key="1">
    <citation type="submission" date="2025-05" db="UniProtKB">
        <authorList>
            <consortium name="RefSeq"/>
        </authorList>
    </citation>
    <scope>NUCLEOTIDE SEQUENCE [LARGE SCALE GENOMIC DNA]</scope>
</reference>
<dbReference type="InterPro" id="IPR002182">
    <property type="entry name" value="NB-ARC"/>
</dbReference>
<evidence type="ECO:0000256" key="2">
    <source>
        <dbReference type="ARBA" id="ARBA00022737"/>
    </source>
</evidence>
<keyword evidence="3" id="KW-0611">Plant defense</keyword>
<accession>A0ABM3HBB6</accession>
<proteinExistence type="predicted"/>
<evidence type="ECO:0000313" key="7">
    <source>
        <dbReference type="RefSeq" id="XP_048133888.1"/>
    </source>
</evidence>
<evidence type="ECO:0000256" key="4">
    <source>
        <dbReference type="ARBA" id="ARBA00023027"/>
    </source>
</evidence>
<dbReference type="InterPro" id="IPR044974">
    <property type="entry name" value="Disease_R_plants"/>
</dbReference>
<dbReference type="Gene3D" id="1.10.8.430">
    <property type="entry name" value="Helical domain of apoptotic protease-activating factors"/>
    <property type="match status" value="1"/>
</dbReference>
<dbReference type="Pfam" id="PF23282">
    <property type="entry name" value="WHD_ROQ1"/>
    <property type="match status" value="1"/>
</dbReference>
<dbReference type="Proteomes" id="UP000827889">
    <property type="component" value="Chromosome 1"/>
</dbReference>
<evidence type="ECO:0000259" key="5">
    <source>
        <dbReference type="PROSITE" id="PS50104"/>
    </source>
</evidence>
<dbReference type="SUPFAM" id="SSF52540">
    <property type="entry name" value="P-loop containing nucleoside triphosphate hydrolases"/>
    <property type="match status" value="1"/>
</dbReference>
<dbReference type="Pfam" id="PF23598">
    <property type="entry name" value="LRR_14"/>
    <property type="match status" value="1"/>
</dbReference>
<dbReference type="RefSeq" id="XP_048133888.1">
    <property type="nucleotide sequence ID" value="XM_048277931.1"/>
</dbReference>
<reference evidence="7" key="2">
    <citation type="submission" date="2025-08" db="UniProtKB">
        <authorList>
            <consortium name="RefSeq"/>
        </authorList>
    </citation>
    <scope>IDENTIFICATION</scope>
    <source>
        <tissue evidence="7">Leaf</tissue>
    </source>
</reference>
<dbReference type="GeneID" id="115733514"/>
<keyword evidence="4" id="KW-0520">NAD</keyword>